<dbReference type="AlphaFoldDB" id="S8DT13"/>
<dbReference type="InParanoid" id="S8DT13"/>
<accession>S8DT13</accession>
<sequence length="374" mass="41400">MCDSTWALSAAAAADGEQAMQPFMVTLGLEQQKDRPISRRGIMKVVVFNIHNDEHPSPLFLSSLDLRQDEVVGVALQTPDTFHPAVRDYLALTRLQVLPPLSLLINNATVVVCTVMSDFKATARKISKFYPATIAPNAYLISVYVTFVHNWCTVCYSYWRVSQKPRFGGISSLQQSLKASCSYFYSIPAYISAHMVHLFCSTFVSVVYQHAVSTFEDCSSYRVSKSCSAFDTVHRTCGSSCESGRPAFVTAEASCSAILEDILAAELPLMESATSMFVSADLVLRKIRQAMLLVRNTFGIDHMMVLGPERVQTSAESDLSASVAEKSVGHCQKHQRVADKGSNNGGRSVWFQARVQAIRCWTNRSGSYAKRERK</sequence>
<dbReference type="HOGENOM" id="CLU_739751_0_0_1"/>
<name>S8DT13_FOMSC</name>
<evidence type="ECO:0000313" key="1">
    <source>
        <dbReference type="EMBL" id="EPS94378.1"/>
    </source>
</evidence>
<keyword evidence="2" id="KW-1185">Reference proteome</keyword>
<organism evidence="1 2">
    <name type="scientific">Fomitopsis schrenkii</name>
    <name type="common">Brown rot fungus</name>
    <dbReference type="NCBI Taxonomy" id="2126942"/>
    <lineage>
        <taxon>Eukaryota</taxon>
        <taxon>Fungi</taxon>
        <taxon>Dikarya</taxon>
        <taxon>Basidiomycota</taxon>
        <taxon>Agaricomycotina</taxon>
        <taxon>Agaricomycetes</taxon>
        <taxon>Polyporales</taxon>
        <taxon>Fomitopsis</taxon>
    </lineage>
</organism>
<dbReference type="STRING" id="743788.S8DT13"/>
<dbReference type="OrthoDB" id="3342455at2759"/>
<protein>
    <submittedName>
        <fullName evidence="1">Uncharacterized protein</fullName>
    </submittedName>
</protein>
<gene>
    <name evidence="1" type="ORF">FOMPIDRAFT_1020089</name>
</gene>
<proteinExistence type="predicted"/>
<evidence type="ECO:0000313" key="2">
    <source>
        <dbReference type="Proteomes" id="UP000015241"/>
    </source>
</evidence>
<dbReference type="Proteomes" id="UP000015241">
    <property type="component" value="Unassembled WGS sequence"/>
</dbReference>
<reference evidence="1 2" key="1">
    <citation type="journal article" date="2012" name="Science">
        <title>The Paleozoic origin of enzymatic lignin decomposition reconstructed from 31 fungal genomes.</title>
        <authorList>
            <person name="Floudas D."/>
            <person name="Binder M."/>
            <person name="Riley R."/>
            <person name="Barry K."/>
            <person name="Blanchette R.A."/>
            <person name="Henrissat B."/>
            <person name="Martinez A.T."/>
            <person name="Otillar R."/>
            <person name="Spatafora J.W."/>
            <person name="Yadav J.S."/>
            <person name="Aerts A."/>
            <person name="Benoit I."/>
            <person name="Boyd A."/>
            <person name="Carlson A."/>
            <person name="Copeland A."/>
            <person name="Coutinho P.M."/>
            <person name="de Vries R.P."/>
            <person name="Ferreira P."/>
            <person name="Findley K."/>
            <person name="Foster B."/>
            <person name="Gaskell J."/>
            <person name="Glotzer D."/>
            <person name="Gorecki P."/>
            <person name="Heitman J."/>
            <person name="Hesse C."/>
            <person name="Hori C."/>
            <person name="Igarashi K."/>
            <person name="Jurgens J.A."/>
            <person name="Kallen N."/>
            <person name="Kersten P."/>
            <person name="Kohler A."/>
            <person name="Kuees U."/>
            <person name="Kumar T.K.A."/>
            <person name="Kuo A."/>
            <person name="LaButti K."/>
            <person name="Larrondo L.F."/>
            <person name="Lindquist E."/>
            <person name="Ling A."/>
            <person name="Lombard V."/>
            <person name="Lucas S."/>
            <person name="Lundell T."/>
            <person name="Martin R."/>
            <person name="McLaughlin D.J."/>
            <person name="Morgenstern I."/>
            <person name="Morin E."/>
            <person name="Murat C."/>
            <person name="Nagy L.G."/>
            <person name="Nolan M."/>
            <person name="Ohm R.A."/>
            <person name="Patyshakuliyeva A."/>
            <person name="Rokas A."/>
            <person name="Ruiz-Duenas F.J."/>
            <person name="Sabat G."/>
            <person name="Salamov A."/>
            <person name="Samejima M."/>
            <person name="Schmutz J."/>
            <person name="Slot J.C."/>
            <person name="St John F."/>
            <person name="Stenlid J."/>
            <person name="Sun H."/>
            <person name="Sun S."/>
            <person name="Syed K."/>
            <person name="Tsang A."/>
            <person name="Wiebenga A."/>
            <person name="Young D."/>
            <person name="Pisabarro A."/>
            <person name="Eastwood D.C."/>
            <person name="Martin F."/>
            <person name="Cullen D."/>
            <person name="Grigoriev I.V."/>
            <person name="Hibbett D.S."/>
        </authorList>
    </citation>
    <scope>NUCLEOTIDE SEQUENCE</scope>
    <source>
        <strain evidence="2">FP-58527</strain>
    </source>
</reference>
<dbReference type="EMBL" id="KE504235">
    <property type="protein sequence ID" value="EPS94378.1"/>
    <property type="molecule type" value="Genomic_DNA"/>
</dbReference>